<keyword evidence="1" id="KW-0812">Transmembrane</keyword>
<dbReference type="EMBL" id="JBHUFF010000008">
    <property type="protein sequence ID" value="MFD1798966.1"/>
    <property type="molecule type" value="Genomic_DNA"/>
</dbReference>
<dbReference type="InterPro" id="IPR021299">
    <property type="entry name" value="DUF2871"/>
</dbReference>
<reference evidence="3" key="1">
    <citation type="journal article" date="2019" name="Int. J. Syst. Evol. Microbiol.">
        <title>The Global Catalogue of Microorganisms (GCM) 10K type strain sequencing project: providing services to taxonomists for standard genome sequencing and annotation.</title>
        <authorList>
            <consortium name="The Broad Institute Genomics Platform"/>
            <consortium name="The Broad Institute Genome Sequencing Center for Infectious Disease"/>
            <person name="Wu L."/>
            <person name="Ma J."/>
        </authorList>
    </citation>
    <scope>NUCLEOTIDE SEQUENCE [LARGE SCALE GENOMIC DNA]</scope>
    <source>
        <strain evidence="3">KCTC 42143</strain>
    </source>
</reference>
<proteinExistence type="predicted"/>
<evidence type="ECO:0000313" key="3">
    <source>
        <dbReference type="Proteomes" id="UP001597285"/>
    </source>
</evidence>
<feature type="transmembrane region" description="Helical" evidence="1">
    <location>
        <begin position="74"/>
        <end position="94"/>
    </location>
</feature>
<evidence type="ECO:0000256" key="1">
    <source>
        <dbReference type="SAM" id="Phobius"/>
    </source>
</evidence>
<feature type="transmembrane region" description="Helical" evidence="1">
    <location>
        <begin position="114"/>
        <end position="135"/>
    </location>
</feature>
<protein>
    <submittedName>
        <fullName evidence="2">DUF2871 domain-containing protein</fullName>
    </submittedName>
</protein>
<organism evidence="2 3">
    <name type="scientific">Carnobacterium antarcticum</name>
    <dbReference type="NCBI Taxonomy" id="2126436"/>
    <lineage>
        <taxon>Bacteria</taxon>
        <taxon>Bacillati</taxon>
        <taxon>Bacillota</taxon>
        <taxon>Bacilli</taxon>
        <taxon>Lactobacillales</taxon>
        <taxon>Carnobacteriaceae</taxon>
        <taxon>Carnobacterium</taxon>
    </lineage>
</organism>
<evidence type="ECO:0000313" key="2">
    <source>
        <dbReference type="EMBL" id="MFD1798966.1"/>
    </source>
</evidence>
<accession>A0ABW4NL14</accession>
<dbReference type="Pfam" id="PF11070">
    <property type="entry name" value="DUF2871"/>
    <property type="match status" value="1"/>
</dbReference>
<name>A0ABW4NL14_9LACT</name>
<keyword evidence="3" id="KW-1185">Reference proteome</keyword>
<dbReference type="RefSeq" id="WP_058919356.1">
    <property type="nucleotide sequence ID" value="NZ_JBHSQC010000015.1"/>
</dbReference>
<feature type="transmembrane region" description="Helical" evidence="1">
    <location>
        <begin position="43"/>
        <end position="62"/>
    </location>
</feature>
<comment type="caution">
    <text evidence="2">The sequence shown here is derived from an EMBL/GenBank/DDBJ whole genome shotgun (WGS) entry which is preliminary data.</text>
</comment>
<sequence>MKRLLNTSLFYAVFGLAAGLFYREFTNVYNFTGWTPLSVLHTHALMLGMFTFLILLLFEKVFHITQHKKFKPFYMIYNIGLLSTLLMLTVRGVTTVLGTDLTSGANAAISGVAGLAHILLTVAIIQLFILLYTIIGNENNLVKSSQKE</sequence>
<keyword evidence="1" id="KW-1133">Transmembrane helix</keyword>
<dbReference type="Proteomes" id="UP001597285">
    <property type="component" value="Unassembled WGS sequence"/>
</dbReference>
<keyword evidence="1" id="KW-0472">Membrane</keyword>
<gene>
    <name evidence="2" type="ORF">ACFSBK_03695</name>
</gene>